<keyword evidence="1" id="KW-0812">Transmembrane</keyword>
<sequence length="294" mass="31244">MCLRVYTLIISLVLIESTTALKVPSSSNTSTTPHRSFGSTYEISNISPTPNLTALQPIERSAAITCANRTEPGIPLLFCRDKCYNPNEKQCCPGGAICLLSEDCGPTICCPAGQRQCGREPHCYDPNQYICCSDPGDNWFCSIRETCTGETNPKERKGCCGPGLTGCGGTCIDKERYRCCPRANEASGHCGVNQTCCGNDCCAQGQMCALVDGSPQCFATPAASRGPTGNGTVVANRTGVAPTKRPFKSRPPAEQNGAGRVVFGEVDGLGRQLGFGLTYLSLILFGGFVLLILR</sequence>
<protein>
    <recommendedName>
        <fullName evidence="5">Carbohydrate-binding module family 18 protein</fullName>
    </recommendedName>
</protein>
<feature type="signal peptide" evidence="2">
    <location>
        <begin position="1"/>
        <end position="20"/>
    </location>
</feature>
<name>A0A6A5VYA3_9PLEO</name>
<evidence type="ECO:0000256" key="1">
    <source>
        <dbReference type="SAM" id="Phobius"/>
    </source>
</evidence>
<dbReference type="AlphaFoldDB" id="A0A6A5VYA3"/>
<keyword evidence="4" id="KW-1185">Reference proteome</keyword>
<keyword evidence="1" id="KW-0472">Membrane</keyword>
<gene>
    <name evidence="3" type="ORF">P154DRAFT_625818</name>
</gene>
<feature type="transmembrane region" description="Helical" evidence="1">
    <location>
        <begin position="273"/>
        <end position="293"/>
    </location>
</feature>
<dbReference type="Proteomes" id="UP000799779">
    <property type="component" value="Unassembled WGS sequence"/>
</dbReference>
<evidence type="ECO:0000313" key="4">
    <source>
        <dbReference type="Proteomes" id="UP000799779"/>
    </source>
</evidence>
<reference evidence="3" key="1">
    <citation type="journal article" date="2020" name="Stud. Mycol.">
        <title>101 Dothideomycetes genomes: a test case for predicting lifestyles and emergence of pathogens.</title>
        <authorList>
            <person name="Haridas S."/>
            <person name="Albert R."/>
            <person name="Binder M."/>
            <person name="Bloem J."/>
            <person name="Labutti K."/>
            <person name="Salamov A."/>
            <person name="Andreopoulos B."/>
            <person name="Baker S."/>
            <person name="Barry K."/>
            <person name="Bills G."/>
            <person name="Bluhm B."/>
            <person name="Cannon C."/>
            <person name="Castanera R."/>
            <person name="Culley D."/>
            <person name="Daum C."/>
            <person name="Ezra D."/>
            <person name="Gonzalez J."/>
            <person name="Henrissat B."/>
            <person name="Kuo A."/>
            <person name="Liang C."/>
            <person name="Lipzen A."/>
            <person name="Lutzoni F."/>
            <person name="Magnuson J."/>
            <person name="Mondo S."/>
            <person name="Nolan M."/>
            <person name="Ohm R."/>
            <person name="Pangilinan J."/>
            <person name="Park H.-J."/>
            <person name="Ramirez L."/>
            <person name="Alfaro M."/>
            <person name="Sun H."/>
            <person name="Tritt A."/>
            <person name="Yoshinaga Y."/>
            <person name="Zwiers L.-H."/>
            <person name="Turgeon B."/>
            <person name="Goodwin S."/>
            <person name="Spatafora J."/>
            <person name="Crous P."/>
            <person name="Grigoriev I."/>
        </authorList>
    </citation>
    <scope>NUCLEOTIDE SEQUENCE</scope>
    <source>
        <strain evidence="3">CBS 123094</strain>
    </source>
</reference>
<feature type="chain" id="PRO_5025560824" description="Carbohydrate-binding module family 18 protein" evidence="2">
    <location>
        <begin position="21"/>
        <end position="294"/>
    </location>
</feature>
<organism evidence="3 4">
    <name type="scientific">Amniculicola lignicola CBS 123094</name>
    <dbReference type="NCBI Taxonomy" id="1392246"/>
    <lineage>
        <taxon>Eukaryota</taxon>
        <taxon>Fungi</taxon>
        <taxon>Dikarya</taxon>
        <taxon>Ascomycota</taxon>
        <taxon>Pezizomycotina</taxon>
        <taxon>Dothideomycetes</taxon>
        <taxon>Pleosporomycetidae</taxon>
        <taxon>Pleosporales</taxon>
        <taxon>Amniculicolaceae</taxon>
        <taxon>Amniculicola</taxon>
    </lineage>
</organism>
<proteinExistence type="predicted"/>
<evidence type="ECO:0000256" key="2">
    <source>
        <dbReference type="SAM" id="SignalP"/>
    </source>
</evidence>
<dbReference type="EMBL" id="ML977764">
    <property type="protein sequence ID" value="KAF1992861.1"/>
    <property type="molecule type" value="Genomic_DNA"/>
</dbReference>
<evidence type="ECO:0000313" key="3">
    <source>
        <dbReference type="EMBL" id="KAF1992861.1"/>
    </source>
</evidence>
<keyword evidence="1" id="KW-1133">Transmembrane helix</keyword>
<evidence type="ECO:0008006" key="5">
    <source>
        <dbReference type="Google" id="ProtNLM"/>
    </source>
</evidence>
<accession>A0A6A5VYA3</accession>
<keyword evidence="2" id="KW-0732">Signal</keyword>